<dbReference type="PROSITE" id="PS51542">
    <property type="entry name" value="FYRN"/>
    <property type="match status" value="1"/>
</dbReference>
<feature type="region of interest" description="Disordered" evidence="3">
    <location>
        <begin position="385"/>
        <end position="410"/>
    </location>
</feature>
<accession>A0A6P5RYY3</accession>
<dbReference type="GO" id="GO:0140993">
    <property type="term" value="F:histone modifying activity"/>
    <property type="evidence" value="ECO:0007669"/>
    <property type="project" value="UniProtKB-ARBA"/>
</dbReference>
<dbReference type="PROSITE" id="PS51543">
    <property type="entry name" value="FYRC"/>
    <property type="match status" value="1"/>
</dbReference>
<dbReference type="SUPFAM" id="SSF50978">
    <property type="entry name" value="WD40 repeat-like"/>
    <property type="match status" value="1"/>
</dbReference>
<dbReference type="Gene3D" id="3.30.160.360">
    <property type="match status" value="1"/>
</dbReference>
<dbReference type="RefSeq" id="XP_021806376.1">
    <property type="nucleotide sequence ID" value="XM_021950684.1"/>
</dbReference>
<evidence type="ECO:0000256" key="2">
    <source>
        <dbReference type="ARBA" id="ARBA00023242"/>
    </source>
</evidence>
<feature type="compositionally biased region" description="Polar residues" evidence="3">
    <location>
        <begin position="400"/>
        <end position="409"/>
    </location>
</feature>
<reference evidence="5" key="1">
    <citation type="submission" date="2025-08" db="UniProtKB">
        <authorList>
            <consortium name="RefSeq"/>
        </authorList>
    </citation>
    <scope>IDENTIFICATION</scope>
</reference>
<dbReference type="InterPro" id="IPR003889">
    <property type="entry name" value="FYrich_C"/>
</dbReference>
<sequence length="1260" mass="137404">MTKPKVEEAKPNGEENPDDLEINSIGSLYNGPWDKKYWSSSRGKDRYPYPVGYRAVRAHNGSTYKMEIQEGPKGPLFSIIAADGQSSSGQTPYIAWEKFQKAFFPRMKIWHGKRFSCKIDGVEFFGFKNPFVQRLLRELAANINGTAERSLVPSSFCNGASRTDVNNRSPDACPYLAKPRITGKRSRRREIVNSKSFSWTSIKRTRPEDLTSFAEPSDSVEGNKRYHNNGNSTLPSSLEEEYDICKYSKASPPLVHLLPAHEEESDFSVKDSLPLDSVGFSNHPRMDAVHEDARLFVGSGNCKSTVVASNLSVDEEKPLDRTEDPDPMVPENKNVDPTVPKDSEGLTDVDLCAPDTFFTQDTTSDSAPAFQDRSASNVVISEGLLTESHPESHPEEETATSKSNASSEMSEFDSVGQEMAKSMMTFLLPQAIPLLKKGSRKEKGTVSPSEVLPCAPSPGVMLAVNNDRMEEKVYTQNSDFGSIVPTKSIVPDSLEDDQYGDHVVNHVITSSDKAEAGQDSSDPACLLNSHGLLVAVNGHNKSLDDHLETNGTKYIFPYNEVGMASTGGLQECDTNVSESLPVCMSPCKRVSSEEIRDKSANKDECSLGVNIHSTKSNETAVDLPEARKIIDDNQRGMLNSSKASQNENAVKKTVAESGNESFTQVPHLVYTKRKAQNICPIKGNHSGPFSESIICRNSGDICAPESYPSAETLLALETLQMGSSDHNSNKDSFCAEAKIVGHSSCLNADKPSVNSKGLLNGNCPAVLQEQALVGASKEKDTLCSLDSSVTRLENHVDKDVVGHENLLELNDTETSQKQGTGLMHDPNSVPHSSDSNPHSMELNNELTGSLEFVGCYSHQNPVLSVLLSAKGTEIYVCVLCGLLVDKDGSLFIYKVAIEEPRVGCPSFVGHTSVTLPIQKDYFGRIALERSSLQFTPDGQYLVLLDSIKTPYCRQGSIHCLCSTCTSNCSEENTVKIVEVKLGYVSKVASLKAVDSLECILVCEPNNLVAVGESGRLHLWVMNSTWSAQIENFVLPAEDCISPGIVELKRIPNCTHIVVGHNGFGEFSLWDISNRILVSRFSAASASICQFVPVSLFTWQIKCPVSSYFDIEEHINELVANTSNDQFSLEGEDIAVWLLVSSSSDSDAQQDYVSDDCDLNPVGRWRLALMVKNMVIFGIALDPRAAVIGASAGQGICGTCDGLVYMWELSTGNKFGAMHHFKGGSVSCIATDDSRPRPGAVAVAGDNQLLVFLRSEKSSVH</sequence>
<feature type="region of interest" description="Disordered" evidence="3">
    <location>
        <begin position="212"/>
        <end position="234"/>
    </location>
</feature>
<feature type="region of interest" description="Disordered" evidence="3">
    <location>
        <begin position="313"/>
        <end position="347"/>
    </location>
</feature>
<feature type="compositionally biased region" description="Basic and acidic residues" evidence="3">
    <location>
        <begin position="1"/>
        <end position="13"/>
    </location>
</feature>
<evidence type="ECO:0000313" key="5">
    <source>
        <dbReference type="RefSeq" id="XP_021806376.1"/>
    </source>
</evidence>
<dbReference type="GO" id="GO:0051726">
    <property type="term" value="P:regulation of cell cycle"/>
    <property type="evidence" value="ECO:0007669"/>
    <property type="project" value="TreeGrafter"/>
</dbReference>
<dbReference type="InterPro" id="IPR036322">
    <property type="entry name" value="WD40_repeat_dom_sf"/>
</dbReference>
<organism evidence="4 5">
    <name type="scientific">Prunus avium</name>
    <name type="common">Cherry</name>
    <name type="synonym">Cerasus avium</name>
    <dbReference type="NCBI Taxonomy" id="42229"/>
    <lineage>
        <taxon>Eukaryota</taxon>
        <taxon>Viridiplantae</taxon>
        <taxon>Streptophyta</taxon>
        <taxon>Embryophyta</taxon>
        <taxon>Tracheophyta</taxon>
        <taxon>Spermatophyta</taxon>
        <taxon>Magnoliopsida</taxon>
        <taxon>eudicotyledons</taxon>
        <taxon>Gunneridae</taxon>
        <taxon>Pentapetalae</taxon>
        <taxon>rosids</taxon>
        <taxon>fabids</taxon>
        <taxon>Rosales</taxon>
        <taxon>Rosaceae</taxon>
        <taxon>Amygdaloideae</taxon>
        <taxon>Amygdaleae</taxon>
        <taxon>Prunus</taxon>
    </lineage>
</organism>
<keyword evidence="4" id="KW-1185">Reference proteome</keyword>
<dbReference type="Proteomes" id="UP000515124">
    <property type="component" value="Unplaced"/>
</dbReference>
<feature type="region of interest" description="Disordered" evidence="3">
    <location>
        <begin position="1"/>
        <end position="32"/>
    </location>
</feature>
<evidence type="ECO:0000256" key="3">
    <source>
        <dbReference type="SAM" id="MobiDB-lite"/>
    </source>
</evidence>
<comment type="subcellular location">
    <subcellularLocation>
        <location evidence="1">Nucleus</location>
    </subcellularLocation>
</comment>
<dbReference type="AlphaFoldDB" id="A0A6P5RYY3"/>
<evidence type="ECO:0000313" key="4">
    <source>
        <dbReference type="Proteomes" id="UP000515124"/>
    </source>
</evidence>
<dbReference type="KEGG" id="pavi:110750368"/>
<dbReference type="PANTHER" id="PTHR22715">
    <property type="entry name" value="TRANSFORMING GROWTH FACTOR BETA REGULATED GENE 1"/>
    <property type="match status" value="1"/>
</dbReference>
<keyword evidence="2" id="KW-0539">Nucleus</keyword>
<dbReference type="InterPro" id="IPR040092">
    <property type="entry name" value="TBRG1"/>
</dbReference>
<dbReference type="GeneID" id="110750368"/>
<dbReference type="Gene3D" id="2.130.10.10">
    <property type="entry name" value="YVTN repeat-like/Quinoprotein amine dehydrogenase"/>
    <property type="match status" value="1"/>
</dbReference>
<name>A0A6P5RYY3_PRUAV</name>
<protein>
    <submittedName>
        <fullName evidence="5">Uncharacterized protein LOC110750368 isoform X1</fullName>
    </submittedName>
</protein>
<gene>
    <name evidence="5" type="primary">LOC110750368</name>
</gene>
<dbReference type="GO" id="GO:0005634">
    <property type="term" value="C:nucleus"/>
    <property type="evidence" value="ECO:0007669"/>
    <property type="project" value="UniProtKB-SubCell"/>
</dbReference>
<dbReference type="GO" id="GO:0048731">
    <property type="term" value="P:system development"/>
    <property type="evidence" value="ECO:0007669"/>
    <property type="project" value="UniProtKB-ARBA"/>
</dbReference>
<feature type="compositionally biased region" description="Basic and acidic residues" evidence="3">
    <location>
        <begin position="314"/>
        <end position="324"/>
    </location>
</feature>
<dbReference type="InterPro" id="IPR003888">
    <property type="entry name" value="FYrich_N"/>
</dbReference>
<feature type="region of interest" description="Disordered" evidence="3">
    <location>
        <begin position="815"/>
        <end position="837"/>
    </location>
</feature>
<proteinExistence type="predicted"/>
<evidence type="ECO:0000256" key="1">
    <source>
        <dbReference type="ARBA" id="ARBA00004123"/>
    </source>
</evidence>
<dbReference type="InterPro" id="IPR015943">
    <property type="entry name" value="WD40/YVTN_repeat-like_dom_sf"/>
</dbReference>
<dbReference type="PANTHER" id="PTHR22715:SF1">
    <property type="entry name" value="DNA BINDING PROTEIN"/>
    <property type="match status" value="1"/>
</dbReference>